<keyword evidence="1" id="KW-0812">Transmembrane</keyword>
<feature type="transmembrane region" description="Helical" evidence="1">
    <location>
        <begin position="163"/>
        <end position="187"/>
    </location>
</feature>
<accession>A0A7J6BA40</accession>
<dbReference type="EMBL" id="JAAGNN010000003">
    <property type="protein sequence ID" value="KAF4090881.1"/>
    <property type="molecule type" value="Genomic_DNA"/>
</dbReference>
<keyword evidence="3" id="KW-1185">Reference proteome</keyword>
<reference evidence="2 3" key="1">
    <citation type="submission" date="2020-02" db="EMBL/GenBank/DDBJ databases">
        <title>A chromosome-scale genome assembly of the black bullhead catfish (Ameiurus melas).</title>
        <authorList>
            <person name="Wen M."/>
            <person name="Zham M."/>
            <person name="Cabau C."/>
            <person name="Klopp C."/>
            <person name="Donnadieu C."/>
            <person name="Roques C."/>
            <person name="Bouchez O."/>
            <person name="Lampietro C."/>
            <person name="Jouanno E."/>
            <person name="Herpin A."/>
            <person name="Louis A."/>
            <person name="Berthelot C."/>
            <person name="Parey E."/>
            <person name="Roest-Crollius H."/>
            <person name="Braasch I."/>
            <person name="Postlethwait J."/>
            <person name="Robinson-Rechavi M."/>
            <person name="Echchiki A."/>
            <person name="Begum T."/>
            <person name="Montfort J."/>
            <person name="Schartl M."/>
            <person name="Bobe J."/>
            <person name="Guiguen Y."/>
        </authorList>
    </citation>
    <scope>NUCLEOTIDE SEQUENCE [LARGE SCALE GENOMIC DNA]</scope>
    <source>
        <strain evidence="2">M_S1</strain>
        <tissue evidence="2">Blood</tissue>
    </source>
</reference>
<evidence type="ECO:0000256" key="1">
    <source>
        <dbReference type="SAM" id="Phobius"/>
    </source>
</evidence>
<gene>
    <name evidence="2" type="ORF">AMELA_G00030720</name>
</gene>
<dbReference type="PANTHER" id="PTHR34488:SF1">
    <property type="entry name" value="SI:CH211-245H14.1-RELATED"/>
    <property type="match status" value="1"/>
</dbReference>
<protein>
    <submittedName>
        <fullName evidence="2">Uncharacterized protein</fullName>
    </submittedName>
</protein>
<dbReference type="Proteomes" id="UP000593565">
    <property type="component" value="Unassembled WGS sequence"/>
</dbReference>
<sequence>MSFFEIPGGTKTRVFSFNQSDKCLEVQSKLEKRLNKRLQLRQVDSVDNCDVIMAFVPIVSRAGTDIEAALQNIPTDRPVILMVLHHTFDVNYIAPQSKRCVNRDGVFAADFLFYEEEGLLECLTNEEALKSVTDYLISMEPRTQDNPLAPVNQQPPRRCWNCLGVSVVVVVVVVILVGIALLIYFFIQKSHGQG</sequence>
<proteinExistence type="predicted"/>
<name>A0A7J6BA40_AMEME</name>
<keyword evidence="1" id="KW-1133">Transmembrane helix</keyword>
<evidence type="ECO:0000313" key="2">
    <source>
        <dbReference type="EMBL" id="KAF4090881.1"/>
    </source>
</evidence>
<organism evidence="2 3">
    <name type="scientific">Ameiurus melas</name>
    <name type="common">Black bullhead</name>
    <name type="synonym">Silurus melas</name>
    <dbReference type="NCBI Taxonomy" id="219545"/>
    <lineage>
        <taxon>Eukaryota</taxon>
        <taxon>Metazoa</taxon>
        <taxon>Chordata</taxon>
        <taxon>Craniata</taxon>
        <taxon>Vertebrata</taxon>
        <taxon>Euteleostomi</taxon>
        <taxon>Actinopterygii</taxon>
        <taxon>Neopterygii</taxon>
        <taxon>Teleostei</taxon>
        <taxon>Ostariophysi</taxon>
        <taxon>Siluriformes</taxon>
        <taxon>Ictaluridae</taxon>
        <taxon>Ameiurus</taxon>
    </lineage>
</organism>
<dbReference type="PANTHER" id="PTHR34488">
    <property type="entry name" value="SI:CH211-245H14.1-RELATED"/>
    <property type="match status" value="1"/>
</dbReference>
<dbReference type="AlphaFoldDB" id="A0A7J6BA40"/>
<comment type="caution">
    <text evidence="2">The sequence shown here is derived from an EMBL/GenBank/DDBJ whole genome shotgun (WGS) entry which is preliminary data.</text>
</comment>
<evidence type="ECO:0000313" key="3">
    <source>
        <dbReference type="Proteomes" id="UP000593565"/>
    </source>
</evidence>
<keyword evidence="1" id="KW-0472">Membrane</keyword>